<evidence type="ECO:0000256" key="1">
    <source>
        <dbReference type="SAM" id="MobiDB-lite"/>
    </source>
</evidence>
<comment type="caution">
    <text evidence="2">The sequence shown here is derived from an EMBL/GenBank/DDBJ whole genome shotgun (WGS) entry which is preliminary data.</text>
</comment>
<reference evidence="2 3" key="1">
    <citation type="submission" date="2024-08" db="EMBL/GenBank/DDBJ databases">
        <authorList>
            <person name="Lu H."/>
        </authorList>
    </citation>
    <scope>NUCLEOTIDE SEQUENCE [LARGE SCALE GENOMIC DNA]</scope>
    <source>
        <strain evidence="2 3">BYS180W</strain>
    </source>
</reference>
<feature type="region of interest" description="Disordered" evidence="1">
    <location>
        <begin position="71"/>
        <end position="122"/>
    </location>
</feature>
<feature type="compositionally biased region" description="Basic and acidic residues" evidence="1">
    <location>
        <begin position="82"/>
        <end position="105"/>
    </location>
</feature>
<accession>A0ABW7FS34</accession>
<organism evidence="2 3">
    <name type="scientific">Roseateles rivi</name>
    <dbReference type="NCBI Taxonomy" id="3299028"/>
    <lineage>
        <taxon>Bacteria</taxon>
        <taxon>Pseudomonadati</taxon>
        <taxon>Pseudomonadota</taxon>
        <taxon>Betaproteobacteria</taxon>
        <taxon>Burkholderiales</taxon>
        <taxon>Sphaerotilaceae</taxon>
        <taxon>Roseateles</taxon>
    </lineage>
</organism>
<feature type="compositionally biased region" description="Polar residues" evidence="1">
    <location>
        <begin position="195"/>
        <end position="204"/>
    </location>
</feature>
<protein>
    <submittedName>
        <fullName evidence="2">Uncharacterized protein</fullName>
    </submittedName>
</protein>
<name>A0ABW7FS34_9BURK</name>
<feature type="compositionally biased region" description="Polar residues" evidence="1">
    <location>
        <begin position="71"/>
        <end position="81"/>
    </location>
</feature>
<dbReference type="Proteomes" id="UP001606099">
    <property type="component" value="Unassembled WGS sequence"/>
</dbReference>
<evidence type="ECO:0000313" key="2">
    <source>
        <dbReference type="EMBL" id="MFG6447144.1"/>
    </source>
</evidence>
<proteinExistence type="predicted"/>
<feature type="compositionally biased region" description="Basic and acidic residues" evidence="1">
    <location>
        <begin position="182"/>
        <end position="193"/>
    </location>
</feature>
<gene>
    <name evidence="2" type="ORF">ACG0Z6_02675</name>
</gene>
<feature type="region of interest" description="Disordered" evidence="1">
    <location>
        <begin position="182"/>
        <end position="204"/>
    </location>
</feature>
<sequence>MGVVAVLLSALVGGGAYWSITPSSPSENITSPKYAQAANAALVTQAVLPAAGDGSLGGQVQAVPAAISMPLASSPTPTTQVREVKVDSKPERAVPAKDEVAKAERPVSATKKPKRTSNPVQPDSDVALVSALMTHLDETNLEADREALALRIKSCPAKPRKEALACKAKVCTGHWGKVETCPRNERRAAERAARQQSAKKSTQP</sequence>
<evidence type="ECO:0000313" key="3">
    <source>
        <dbReference type="Proteomes" id="UP001606099"/>
    </source>
</evidence>
<dbReference type="EMBL" id="JBIGHZ010000001">
    <property type="protein sequence ID" value="MFG6447144.1"/>
    <property type="molecule type" value="Genomic_DNA"/>
</dbReference>
<keyword evidence="3" id="KW-1185">Reference proteome</keyword>